<organism evidence="2 3">
    <name type="scientific">Candidatus Rickettsia kedanie</name>
    <dbReference type="NCBI Taxonomy" id="3115352"/>
    <lineage>
        <taxon>Bacteria</taxon>
        <taxon>Pseudomonadati</taxon>
        <taxon>Pseudomonadota</taxon>
        <taxon>Alphaproteobacteria</taxon>
        <taxon>Rickettsiales</taxon>
        <taxon>Rickettsiaceae</taxon>
        <taxon>Rickettsieae</taxon>
        <taxon>Rickettsia</taxon>
        <taxon>spotted fever group</taxon>
    </lineage>
</organism>
<dbReference type="PANTHER" id="PTHR13707:SF60">
    <property type="entry name" value="ACETATE COA-TRANSFERASE SUBUNIT ALPHA"/>
    <property type="match status" value="1"/>
</dbReference>
<dbReference type="InterPro" id="IPR004165">
    <property type="entry name" value="CoA_trans_fam_I"/>
</dbReference>
<dbReference type="Gene3D" id="3.40.1080.10">
    <property type="entry name" value="Glutaconate Coenzyme A-transferase"/>
    <property type="match status" value="1"/>
</dbReference>
<evidence type="ECO:0000313" key="3">
    <source>
        <dbReference type="Proteomes" id="UP001628124"/>
    </source>
</evidence>
<evidence type="ECO:0000256" key="1">
    <source>
        <dbReference type="ARBA" id="ARBA00022679"/>
    </source>
</evidence>
<dbReference type="Pfam" id="PF01144">
    <property type="entry name" value="CoA_trans"/>
    <property type="match status" value="1"/>
</dbReference>
<evidence type="ECO:0008006" key="4">
    <source>
        <dbReference type="Google" id="ProtNLM"/>
    </source>
</evidence>
<dbReference type="PANTHER" id="PTHR13707">
    <property type="entry name" value="KETOACID-COENZYME A TRANSFERASE"/>
    <property type="match status" value="1"/>
</dbReference>
<protein>
    <recommendedName>
        <fullName evidence="4">Succinyl-CoA:3-ketoacid-coenzyme A transferase</fullName>
    </recommendedName>
</protein>
<dbReference type="SUPFAM" id="SSF100950">
    <property type="entry name" value="NagB/RpiA/CoA transferase-like"/>
    <property type="match status" value="1"/>
</dbReference>
<dbReference type="EMBL" id="BAABMM010000034">
    <property type="protein sequence ID" value="GAA5252675.1"/>
    <property type="molecule type" value="Genomic_DNA"/>
</dbReference>
<dbReference type="InterPro" id="IPR037171">
    <property type="entry name" value="NagB/RpiA_transferase-like"/>
</dbReference>
<name>A0ABP9TY55_9RICK</name>
<comment type="caution">
    <text evidence="2">The sequence shown here is derived from an EMBL/GenBank/DDBJ whole genome shotgun (WGS) entry which is preliminary data.</text>
</comment>
<gene>
    <name evidence="2" type="ORF">KNCP2_09630</name>
</gene>
<evidence type="ECO:0000313" key="2">
    <source>
        <dbReference type="EMBL" id="GAA5252675.1"/>
    </source>
</evidence>
<accession>A0ABP9TY55</accession>
<proteinExistence type="predicted"/>
<keyword evidence="3" id="KW-1185">Reference proteome</keyword>
<keyword evidence="1" id="KW-0808">Transferase</keyword>
<dbReference type="Proteomes" id="UP001628124">
    <property type="component" value="Unassembled WGS sequence"/>
</dbReference>
<reference evidence="2 3" key="1">
    <citation type="journal article" date="2024" name="Microbiol. Immunol.">
        <title>Discovery of a novel spotted fever group Rickettsia, 'Candidatus Rickettsia kedanie,' in unfed larval chigger mites, Leptotrombidium scutellare.</title>
        <authorList>
            <person name="Ogawa M."/>
            <person name="Matsutani M."/>
            <person name="Katayama T."/>
            <person name="Takada N."/>
            <person name="Noda S."/>
            <person name="Takahashi M."/>
            <person name="Kageyama D."/>
            <person name="Hanaoka N."/>
            <person name="Ebihara H."/>
        </authorList>
    </citation>
    <scope>NUCLEOTIDE SEQUENCE [LARGE SCALE GENOMIC DNA]</scope>
    <source>
        <strain evidence="2 3">KNCP2-13</strain>
    </source>
</reference>
<sequence>MNKIYPLAEAALEGLLYDGMTIMSGGFGLCGIPENLINALLKSNIQNLTIISNNCGVDNFGLGLLLQTKQIKK</sequence>